<evidence type="ECO:0000313" key="2">
    <source>
        <dbReference type="EMBL" id="PNY80970.1"/>
    </source>
</evidence>
<proteinExistence type="predicted"/>
<dbReference type="InterPro" id="IPR029068">
    <property type="entry name" value="Glyas_Bleomycin-R_OHBP_Dase"/>
</dbReference>
<comment type="caution">
    <text evidence="2">The sequence shown here is derived from an EMBL/GenBank/DDBJ whole genome shotgun (WGS) entry which is preliminary data.</text>
</comment>
<feature type="domain" description="VOC" evidence="1">
    <location>
        <begin position="10"/>
        <end position="131"/>
    </location>
</feature>
<dbReference type="InterPro" id="IPR004360">
    <property type="entry name" value="Glyas_Fos-R_dOase_dom"/>
</dbReference>
<accession>A0A2K3UWS1</accession>
<sequence>MTQSAHWTDNIFAITLFAEDLEGAKAFYRRVFDLQTVFEGDTSAVFKFGGTLINIIAIQQADELIRPATAARPQDGARAVYTLRVEDVDARCADLAHRGVTLLNGPMDRPWGIRTASFQDPMGTIWELSCDL</sequence>
<evidence type="ECO:0000259" key="1">
    <source>
        <dbReference type="PROSITE" id="PS51819"/>
    </source>
</evidence>
<dbReference type="Proteomes" id="UP000236379">
    <property type="component" value="Unassembled WGS sequence"/>
</dbReference>
<dbReference type="PANTHER" id="PTHR36503:SF3">
    <property type="entry name" value="BLR0126 PROTEIN"/>
    <property type="match status" value="1"/>
</dbReference>
<dbReference type="Pfam" id="PF00903">
    <property type="entry name" value="Glyoxalase"/>
    <property type="match status" value="1"/>
</dbReference>
<dbReference type="RefSeq" id="WP_103311389.1">
    <property type="nucleotide sequence ID" value="NZ_PPPD01000001.1"/>
</dbReference>
<dbReference type="EMBL" id="PPPD01000001">
    <property type="protein sequence ID" value="PNY80970.1"/>
    <property type="molecule type" value="Genomic_DNA"/>
</dbReference>
<dbReference type="PROSITE" id="PS51819">
    <property type="entry name" value="VOC"/>
    <property type="match status" value="1"/>
</dbReference>
<dbReference type="OrthoDB" id="9796521at2"/>
<dbReference type="AlphaFoldDB" id="A0A2K3UWS1"/>
<dbReference type="Gene3D" id="3.10.180.10">
    <property type="entry name" value="2,3-Dihydroxybiphenyl 1,2-Dioxygenase, domain 1"/>
    <property type="match status" value="1"/>
</dbReference>
<reference evidence="2 3" key="1">
    <citation type="submission" date="2018-01" db="EMBL/GenBank/DDBJ databases">
        <title>Deinococcus koreensis sp. nov., a radiation-resistant bacterium isolated from river water.</title>
        <authorList>
            <person name="Choi A."/>
        </authorList>
    </citation>
    <scope>NUCLEOTIDE SEQUENCE [LARGE SCALE GENOMIC DNA]</scope>
    <source>
        <strain evidence="2 3">SJW1-2</strain>
    </source>
</reference>
<name>A0A2K3UWS1_9DEIO</name>
<keyword evidence="3" id="KW-1185">Reference proteome</keyword>
<protein>
    <submittedName>
        <fullName evidence="2">Glyoxalase</fullName>
    </submittedName>
</protein>
<evidence type="ECO:0000313" key="3">
    <source>
        <dbReference type="Proteomes" id="UP000236379"/>
    </source>
</evidence>
<dbReference type="PANTHER" id="PTHR36503">
    <property type="entry name" value="BLR2520 PROTEIN"/>
    <property type="match status" value="1"/>
</dbReference>
<gene>
    <name evidence="2" type="ORF">CVO96_05905</name>
</gene>
<dbReference type="InterPro" id="IPR037523">
    <property type="entry name" value="VOC_core"/>
</dbReference>
<dbReference type="SUPFAM" id="SSF54593">
    <property type="entry name" value="Glyoxalase/Bleomycin resistance protein/Dihydroxybiphenyl dioxygenase"/>
    <property type="match status" value="1"/>
</dbReference>
<organism evidence="2 3">
    <name type="scientific">Deinococcus koreensis</name>
    <dbReference type="NCBI Taxonomy" id="2054903"/>
    <lineage>
        <taxon>Bacteria</taxon>
        <taxon>Thermotogati</taxon>
        <taxon>Deinococcota</taxon>
        <taxon>Deinococci</taxon>
        <taxon>Deinococcales</taxon>
        <taxon>Deinococcaceae</taxon>
        <taxon>Deinococcus</taxon>
    </lineage>
</organism>